<accession>A0ABX2EH26</accession>
<dbReference type="PANTHER" id="PTHR43861:SF3">
    <property type="entry name" value="PUTATIVE (AFU_ORTHOLOGUE AFUA_2G14390)-RELATED"/>
    <property type="match status" value="1"/>
</dbReference>
<evidence type="ECO:0000256" key="1">
    <source>
        <dbReference type="ARBA" id="ARBA00022679"/>
    </source>
</evidence>
<dbReference type="SUPFAM" id="SSF53335">
    <property type="entry name" value="S-adenosyl-L-methionine-dependent methyltransferases"/>
    <property type="match status" value="1"/>
</dbReference>
<dbReference type="RefSeq" id="WP_173123109.1">
    <property type="nucleotide sequence ID" value="NZ_JABRWJ010000004.1"/>
</dbReference>
<dbReference type="GO" id="GO:0032259">
    <property type="term" value="P:methylation"/>
    <property type="evidence" value="ECO:0007669"/>
    <property type="project" value="UniProtKB-KW"/>
</dbReference>
<keyword evidence="1" id="KW-0808">Transferase</keyword>
<dbReference type="GO" id="GO:0008168">
    <property type="term" value="F:methyltransferase activity"/>
    <property type="evidence" value="ECO:0007669"/>
    <property type="project" value="UniProtKB-KW"/>
</dbReference>
<dbReference type="Proteomes" id="UP000737171">
    <property type="component" value="Unassembled WGS sequence"/>
</dbReference>
<reference evidence="2 3" key="1">
    <citation type="submission" date="2020-05" db="EMBL/GenBank/DDBJ databases">
        <title>Aquincola sp. isolate from soil.</title>
        <authorList>
            <person name="Han J."/>
            <person name="Kim D.-U."/>
        </authorList>
    </citation>
    <scope>NUCLEOTIDE SEQUENCE [LARGE SCALE GENOMIC DNA]</scope>
    <source>
        <strain evidence="2 3">S2</strain>
    </source>
</reference>
<dbReference type="EMBL" id="JABRWJ010000004">
    <property type="protein sequence ID" value="NRF67924.1"/>
    <property type="molecule type" value="Genomic_DNA"/>
</dbReference>
<dbReference type="CDD" id="cd02440">
    <property type="entry name" value="AdoMet_MTases"/>
    <property type="match status" value="1"/>
</dbReference>
<dbReference type="Pfam" id="PF13489">
    <property type="entry name" value="Methyltransf_23"/>
    <property type="match status" value="1"/>
</dbReference>
<comment type="caution">
    <text evidence="2">The sequence shown here is derived from an EMBL/GenBank/DDBJ whole genome shotgun (WGS) entry which is preliminary data.</text>
</comment>
<proteinExistence type="predicted"/>
<name>A0ABX2EH26_9BURK</name>
<evidence type="ECO:0000313" key="3">
    <source>
        <dbReference type="Proteomes" id="UP000737171"/>
    </source>
</evidence>
<dbReference type="InterPro" id="IPR029063">
    <property type="entry name" value="SAM-dependent_MTases_sf"/>
</dbReference>
<evidence type="ECO:0000313" key="2">
    <source>
        <dbReference type="EMBL" id="NRF67924.1"/>
    </source>
</evidence>
<sequence>MSTPTQELADYTAWKQWDAARFGQCSRGDARYFAWHLARCHPAPIADVLEIGFGNGSFLGFARARGARVVGIEMQDELRQRAAAAGIESHASIAALGADRRFDLIAAFDVFEHIEQAALIPLFQTLAAMLRPGGVLLCRVPNGESPFGRIFQHGDLTHVTTLGLSKFRQIASASGLAIACHGEMPWYRTARNPKRLLRAGAQRLIERVVAFAYHWDAQALAPNLVVALRRADDAPNGR</sequence>
<dbReference type="PANTHER" id="PTHR43861">
    <property type="entry name" value="TRANS-ACONITATE 2-METHYLTRANSFERASE-RELATED"/>
    <property type="match status" value="1"/>
</dbReference>
<keyword evidence="3" id="KW-1185">Reference proteome</keyword>
<organism evidence="2 3">
    <name type="scientific">Pseudaquabacterium terrae</name>
    <dbReference type="NCBI Taxonomy" id="2732868"/>
    <lineage>
        <taxon>Bacteria</taxon>
        <taxon>Pseudomonadati</taxon>
        <taxon>Pseudomonadota</taxon>
        <taxon>Betaproteobacteria</taxon>
        <taxon>Burkholderiales</taxon>
        <taxon>Sphaerotilaceae</taxon>
        <taxon>Pseudaquabacterium</taxon>
    </lineage>
</organism>
<keyword evidence="2" id="KW-0489">Methyltransferase</keyword>
<gene>
    <name evidence="2" type="ORF">HLB44_13100</name>
</gene>
<dbReference type="Gene3D" id="3.40.50.150">
    <property type="entry name" value="Vaccinia Virus protein VP39"/>
    <property type="match status" value="1"/>
</dbReference>
<protein>
    <submittedName>
        <fullName evidence="2">Class I SAM-dependent methyltransferase</fullName>
    </submittedName>
</protein>